<protein>
    <recommendedName>
        <fullName evidence="7">ABC-2 type transporter transmembrane domain-containing protein</fullName>
    </recommendedName>
</protein>
<dbReference type="GO" id="GO:0005886">
    <property type="term" value="C:plasma membrane"/>
    <property type="evidence" value="ECO:0007669"/>
    <property type="project" value="UniProtKB-SubCell"/>
</dbReference>
<evidence type="ECO:0000256" key="4">
    <source>
        <dbReference type="ARBA" id="ARBA00022989"/>
    </source>
</evidence>
<proteinExistence type="predicted"/>
<feature type="transmembrane region" description="Helical" evidence="6">
    <location>
        <begin position="205"/>
        <end position="224"/>
    </location>
</feature>
<evidence type="ECO:0000256" key="6">
    <source>
        <dbReference type="SAM" id="Phobius"/>
    </source>
</evidence>
<feature type="domain" description="ABC-2 type transporter transmembrane" evidence="7">
    <location>
        <begin position="13"/>
        <end position="327"/>
    </location>
</feature>
<feature type="transmembrane region" description="Helical" evidence="6">
    <location>
        <begin position="306"/>
        <end position="327"/>
    </location>
</feature>
<comment type="subcellular location">
    <subcellularLocation>
        <location evidence="1">Cell membrane</location>
        <topology evidence="1">Multi-pass membrane protein</topology>
    </subcellularLocation>
</comment>
<dbReference type="Proteomes" id="UP000434639">
    <property type="component" value="Unassembled WGS sequence"/>
</dbReference>
<dbReference type="Pfam" id="PF12698">
    <property type="entry name" value="ABC2_membrane_3"/>
    <property type="match status" value="1"/>
</dbReference>
<sequence length="379" mass="42222">MMQRRLKKLPYLLLLLFLPAAAILAIHYFSGEVEGDLSIPVAVVDQDQSDLSKTLIKRLKQQERLELEETGSKEAQNLLLREETDTVFIIKNGFEEAVNNGDREELIELRTTPLSVASGVVREMAASEIIRLTSNAKAADRVEKLADQYNAAFPASGNLRDEAYQYADQQWEPEPLMTIEYNEAAVSGAQMPETGEKAGFLPGPLQIWTAITLVLCMISCDWIIKERDALFKRITTTPAGLNEYMLKSFGFIAAVHLLQGIVSWTITRQLDPSAPLSLLFPMSIFILFTMSVQLLIAAFSAYPGNYYTASTVWIFLISLFGGSILPAGEILPQLKEAEKWFPQGPVLAWRSGAGPALYVFMLLGAAFIFTAMSRLRRTR</sequence>
<dbReference type="PANTHER" id="PTHR30294">
    <property type="entry name" value="MEMBRANE COMPONENT OF ABC TRANSPORTER YHHJ-RELATED"/>
    <property type="match status" value="1"/>
</dbReference>
<reference evidence="8 9" key="1">
    <citation type="journal article" date="2017" name="Int. J. Syst. Evol. Microbiol.">
        <title>Bacillus mangrovi sp. nov., isolated from a sediment sample from a mangrove forest.</title>
        <authorList>
            <person name="Gupta V."/>
            <person name="Singh P.K."/>
            <person name="Korpole S."/>
            <person name="Tanuku N.R.S."/>
            <person name="Pinnaka A.K."/>
        </authorList>
    </citation>
    <scope>NUCLEOTIDE SEQUENCE [LARGE SCALE GENOMIC DNA]</scope>
    <source>
        <strain evidence="8 9">KCTC 33872</strain>
    </source>
</reference>
<feature type="transmembrane region" description="Helical" evidence="6">
    <location>
        <begin position="347"/>
        <end position="369"/>
    </location>
</feature>
<dbReference type="PANTHER" id="PTHR30294:SF29">
    <property type="entry name" value="MULTIDRUG ABC TRANSPORTER PERMEASE YBHS-RELATED"/>
    <property type="match status" value="1"/>
</dbReference>
<dbReference type="InterPro" id="IPR013525">
    <property type="entry name" value="ABC2_TM"/>
</dbReference>
<keyword evidence="4 6" id="KW-1133">Transmembrane helix</keyword>
<keyword evidence="9" id="KW-1185">Reference proteome</keyword>
<dbReference type="Gene3D" id="3.40.1710.10">
    <property type="entry name" value="abc type-2 transporter like domain"/>
    <property type="match status" value="1"/>
</dbReference>
<feature type="transmembrane region" description="Helical" evidence="6">
    <location>
        <begin position="278"/>
        <end position="299"/>
    </location>
</feature>
<evidence type="ECO:0000256" key="3">
    <source>
        <dbReference type="ARBA" id="ARBA00022692"/>
    </source>
</evidence>
<evidence type="ECO:0000256" key="1">
    <source>
        <dbReference type="ARBA" id="ARBA00004651"/>
    </source>
</evidence>
<comment type="caution">
    <text evidence="8">The sequence shown here is derived from an EMBL/GenBank/DDBJ whole genome shotgun (WGS) entry which is preliminary data.</text>
</comment>
<dbReference type="AlphaFoldDB" id="A0A7X2S6P9"/>
<evidence type="ECO:0000313" key="9">
    <source>
        <dbReference type="Proteomes" id="UP000434639"/>
    </source>
</evidence>
<dbReference type="InterPro" id="IPR051449">
    <property type="entry name" value="ABC-2_transporter_component"/>
</dbReference>
<evidence type="ECO:0000313" key="8">
    <source>
        <dbReference type="EMBL" id="MTH54669.1"/>
    </source>
</evidence>
<keyword evidence="3 6" id="KW-0812">Transmembrane</keyword>
<dbReference type="RefSeq" id="WP_155113183.1">
    <property type="nucleotide sequence ID" value="NZ_WMIB01000017.1"/>
</dbReference>
<evidence type="ECO:0000259" key="7">
    <source>
        <dbReference type="Pfam" id="PF12698"/>
    </source>
</evidence>
<feature type="transmembrane region" description="Helical" evidence="6">
    <location>
        <begin position="244"/>
        <end position="266"/>
    </location>
</feature>
<accession>A0A7X2S6P9</accession>
<dbReference type="GO" id="GO:0140359">
    <property type="term" value="F:ABC-type transporter activity"/>
    <property type="evidence" value="ECO:0007669"/>
    <property type="project" value="InterPro"/>
</dbReference>
<organism evidence="8 9">
    <name type="scientific">Metabacillus mangrovi</name>
    <dbReference type="NCBI Taxonomy" id="1491830"/>
    <lineage>
        <taxon>Bacteria</taxon>
        <taxon>Bacillati</taxon>
        <taxon>Bacillota</taxon>
        <taxon>Bacilli</taxon>
        <taxon>Bacillales</taxon>
        <taxon>Bacillaceae</taxon>
        <taxon>Metabacillus</taxon>
    </lineage>
</organism>
<keyword evidence="2" id="KW-1003">Cell membrane</keyword>
<dbReference type="EMBL" id="WMIB01000017">
    <property type="protein sequence ID" value="MTH54669.1"/>
    <property type="molecule type" value="Genomic_DNA"/>
</dbReference>
<keyword evidence="5 6" id="KW-0472">Membrane</keyword>
<evidence type="ECO:0000256" key="5">
    <source>
        <dbReference type="ARBA" id="ARBA00023136"/>
    </source>
</evidence>
<name>A0A7X2S6P9_9BACI</name>
<evidence type="ECO:0000256" key="2">
    <source>
        <dbReference type="ARBA" id="ARBA00022475"/>
    </source>
</evidence>
<dbReference type="OrthoDB" id="2417739at2"/>
<gene>
    <name evidence="8" type="ORF">GKZ89_14800</name>
</gene>